<proteinExistence type="predicted"/>
<dbReference type="Proteomes" id="UP001610335">
    <property type="component" value="Unassembled WGS sequence"/>
</dbReference>
<organism evidence="2 3">
    <name type="scientific">Aspergillus cavernicola</name>
    <dbReference type="NCBI Taxonomy" id="176166"/>
    <lineage>
        <taxon>Eukaryota</taxon>
        <taxon>Fungi</taxon>
        <taxon>Dikarya</taxon>
        <taxon>Ascomycota</taxon>
        <taxon>Pezizomycotina</taxon>
        <taxon>Eurotiomycetes</taxon>
        <taxon>Eurotiomycetidae</taxon>
        <taxon>Eurotiales</taxon>
        <taxon>Aspergillaceae</taxon>
        <taxon>Aspergillus</taxon>
        <taxon>Aspergillus subgen. Nidulantes</taxon>
    </lineage>
</organism>
<evidence type="ECO:0000313" key="3">
    <source>
        <dbReference type="Proteomes" id="UP001610335"/>
    </source>
</evidence>
<evidence type="ECO:0000256" key="1">
    <source>
        <dbReference type="SAM" id="MobiDB-lite"/>
    </source>
</evidence>
<dbReference type="EMBL" id="JBFXLS010000023">
    <property type="protein sequence ID" value="KAL2827818.1"/>
    <property type="molecule type" value="Genomic_DNA"/>
</dbReference>
<gene>
    <name evidence="2" type="ORF">BDW59DRAFT_160128</name>
</gene>
<keyword evidence="3" id="KW-1185">Reference proteome</keyword>
<name>A0ABR4IM20_9EURO</name>
<sequence length="437" mass="47746">MPSECDLKFLSEEFAALSVDESWVQLPGAHRSSPAPSVGGWSINAAGISLPSSCGTSVTSSQCPSTAGSIDPASTSLPSSRGTSRGTSVASSRCPSTAGSIDPATTRLPSSRASSTASTDPAGDSLPLSRTESIVSSRRGSGATIAPVLDQELALIHPAYREEYAMDRAMEEYIADYAGEESRNSCQGSSQGPSQGPSHCSCQCPYQGQSQGPPQDQSKGKFRDASEGETCNAPNNLCGECRSTLSQIAPTLYGEPWVTRQTCYPVIFLCTFIGALQDTCGVLDSFRAHIGRQGAINVYACERRAPSPSQGSERWKDISSLTQRELINMFKYDPNPMSRLERLFDRSASKQKKRWREAANTCMTAMEPRELSILVDFARPVETVQHTDAVLNCFARNVQVRYMRYSKYHHSLHRLRWWQETHPLSGFPKCFGTPRRR</sequence>
<feature type="region of interest" description="Disordered" evidence="1">
    <location>
        <begin position="52"/>
        <end position="141"/>
    </location>
</feature>
<feature type="compositionally biased region" description="Polar residues" evidence="1">
    <location>
        <begin position="128"/>
        <end position="139"/>
    </location>
</feature>
<feature type="compositionally biased region" description="Polar residues" evidence="1">
    <location>
        <begin position="52"/>
        <end position="99"/>
    </location>
</feature>
<accession>A0ABR4IM20</accession>
<protein>
    <submittedName>
        <fullName evidence="2">Uncharacterized protein</fullName>
    </submittedName>
</protein>
<comment type="caution">
    <text evidence="2">The sequence shown here is derived from an EMBL/GenBank/DDBJ whole genome shotgun (WGS) entry which is preliminary data.</text>
</comment>
<feature type="compositionally biased region" description="Polar residues" evidence="1">
    <location>
        <begin position="107"/>
        <end position="119"/>
    </location>
</feature>
<reference evidence="2 3" key="1">
    <citation type="submission" date="2024-07" db="EMBL/GenBank/DDBJ databases">
        <title>Section-level genome sequencing and comparative genomics of Aspergillus sections Usti and Cavernicolus.</title>
        <authorList>
            <consortium name="Lawrence Berkeley National Laboratory"/>
            <person name="Nybo J.L."/>
            <person name="Vesth T.C."/>
            <person name="Theobald S."/>
            <person name="Frisvad J.C."/>
            <person name="Larsen T.O."/>
            <person name="Kjaerboelling I."/>
            <person name="Rothschild-Mancinelli K."/>
            <person name="Lyhne E.K."/>
            <person name="Kogle M.E."/>
            <person name="Barry K."/>
            <person name="Clum A."/>
            <person name="Na H."/>
            <person name="Ledsgaard L."/>
            <person name="Lin J."/>
            <person name="Lipzen A."/>
            <person name="Kuo A."/>
            <person name="Riley R."/>
            <person name="Mondo S."/>
            <person name="LaButti K."/>
            <person name="Haridas S."/>
            <person name="Pangalinan J."/>
            <person name="Salamov A.A."/>
            <person name="Simmons B.A."/>
            <person name="Magnuson J.K."/>
            <person name="Chen J."/>
            <person name="Drula E."/>
            <person name="Henrissat B."/>
            <person name="Wiebenga A."/>
            <person name="Lubbers R.J."/>
            <person name="Gomes A.C."/>
            <person name="Makela M.R."/>
            <person name="Stajich J."/>
            <person name="Grigoriev I.V."/>
            <person name="Mortensen U.H."/>
            <person name="De vries R.P."/>
            <person name="Baker S.E."/>
            <person name="Andersen M.R."/>
        </authorList>
    </citation>
    <scope>NUCLEOTIDE SEQUENCE [LARGE SCALE GENOMIC DNA]</scope>
    <source>
        <strain evidence="2 3">CBS 600.67</strain>
    </source>
</reference>
<evidence type="ECO:0000313" key="2">
    <source>
        <dbReference type="EMBL" id="KAL2827818.1"/>
    </source>
</evidence>